<dbReference type="HOGENOM" id="CLU_041016_2_2_6"/>
<dbReference type="NCBIfam" id="TIGR01709">
    <property type="entry name" value="typeII_sec_gspL"/>
    <property type="match status" value="1"/>
</dbReference>
<dbReference type="Gene3D" id="3.30.420.380">
    <property type="match status" value="1"/>
</dbReference>
<keyword evidence="8" id="KW-1133">Transmembrane helix</keyword>
<dbReference type="SUPFAM" id="SSF53067">
    <property type="entry name" value="Actin-like ATPase domain"/>
    <property type="match status" value="1"/>
</dbReference>
<keyword evidence="6" id="KW-0812">Transmembrane</keyword>
<name>A0A078LYD8_9PSED</name>
<dbReference type="OrthoDB" id="7011844at2"/>
<comment type="function">
    <text evidence="10">Inner membrane component of the type II secretion system required for the energy-dependent secretion of extracellular factors such as proteases and toxins from the periplasm.</text>
</comment>
<dbReference type="Gene3D" id="3.30.1360.100">
    <property type="entry name" value="General secretion pathway protein M, EpsM"/>
    <property type="match status" value="1"/>
</dbReference>
<evidence type="ECO:0000313" key="14">
    <source>
        <dbReference type="EMBL" id="CDZ95337.1"/>
    </source>
</evidence>
<dbReference type="CDD" id="cd24017">
    <property type="entry name" value="ASKHA_T2SSL_N"/>
    <property type="match status" value="1"/>
</dbReference>
<dbReference type="InterPro" id="IPR007812">
    <property type="entry name" value="T2SS_protein-GspL"/>
</dbReference>
<evidence type="ECO:0000256" key="6">
    <source>
        <dbReference type="ARBA" id="ARBA00022692"/>
    </source>
</evidence>
<gene>
    <name evidence="14" type="primary">xcpY</name>
    <name evidence="14" type="ORF">BN1079_02670</name>
</gene>
<dbReference type="AlphaFoldDB" id="A0A078LYD8"/>
<dbReference type="Pfam" id="PF12693">
    <property type="entry name" value="GspL_C"/>
    <property type="match status" value="1"/>
</dbReference>
<feature type="domain" description="GspL cytoplasmic actin-ATPase-like" evidence="12">
    <location>
        <begin position="32"/>
        <end position="219"/>
    </location>
</feature>
<sequence>MACLFLPDDCGARLTAETRAYWLPREGEAGCMTLAEISEQAPPTLTLILPVERCSCFAVNLPTRKARWVAQALAYAVEELLAENVDELHLTHGDELEDGRVRVIAINRQLLADWLEDLQALGLNVVAIHVDADLLPREGSQVLFIGNRALLGGSAEARLVFESERWVELAPHCAAPRHGHGTLEVAPGQLETYQQLDDPYGFLAVGRPWALNLAQGEFAVRSGTSGLAQWKPVAAVLVLVLVVQLLFNLIQAWSLERQGERYADASRALYTELFPEDQRIVNLRAQFAAHIGQSAGDSGQFMRMLDEVALAISEGMPVTIDQLDYSQSRGDLALQVRASDFAALEQLRLRLARSGQPVQMGSASRDGETVSARVVMGGQG</sequence>
<keyword evidence="5" id="KW-0997">Cell inner membrane</keyword>
<dbReference type="GO" id="GO:0009276">
    <property type="term" value="C:Gram-negative-bacterium-type cell wall"/>
    <property type="evidence" value="ECO:0007669"/>
    <property type="project" value="InterPro"/>
</dbReference>
<evidence type="ECO:0000259" key="13">
    <source>
        <dbReference type="Pfam" id="PF12693"/>
    </source>
</evidence>
<evidence type="ECO:0000256" key="4">
    <source>
        <dbReference type="ARBA" id="ARBA00022475"/>
    </source>
</evidence>
<feature type="domain" description="GspL periplasmic" evidence="13">
    <location>
        <begin position="225"/>
        <end position="377"/>
    </location>
</feature>
<dbReference type="PIRSF" id="PIRSF015761">
    <property type="entry name" value="Protein_L"/>
    <property type="match status" value="1"/>
</dbReference>
<dbReference type="STRING" id="1499686.BN1079_02670"/>
<evidence type="ECO:0000256" key="9">
    <source>
        <dbReference type="ARBA" id="ARBA00023136"/>
    </source>
</evidence>
<dbReference type="GO" id="GO:0005886">
    <property type="term" value="C:plasma membrane"/>
    <property type="evidence" value="ECO:0007669"/>
    <property type="project" value="UniProtKB-SubCell"/>
</dbReference>
<evidence type="ECO:0000256" key="11">
    <source>
        <dbReference type="SAM" id="MobiDB-lite"/>
    </source>
</evidence>
<dbReference type="RefSeq" id="WP_037025000.1">
    <property type="nucleotide sequence ID" value="NZ_CCSF01000001.1"/>
</dbReference>
<dbReference type="GO" id="GO:0015628">
    <property type="term" value="P:protein secretion by the type II secretion system"/>
    <property type="evidence" value="ECO:0007669"/>
    <property type="project" value="InterPro"/>
</dbReference>
<dbReference type="InterPro" id="IPR025691">
    <property type="entry name" value="GspL_pp_dom"/>
</dbReference>
<evidence type="ECO:0000256" key="10">
    <source>
        <dbReference type="PIRNR" id="PIRNR015761"/>
    </source>
</evidence>
<accession>A0A078LYD8</accession>
<dbReference type="eggNOG" id="COG3297">
    <property type="taxonomic scope" value="Bacteria"/>
</dbReference>
<keyword evidence="3 10" id="KW-0813">Transport</keyword>
<evidence type="ECO:0000256" key="3">
    <source>
        <dbReference type="ARBA" id="ARBA00022448"/>
    </source>
</evidence>
<organism evidence="14 15">
    <name type="scientific">Pseudomonas saudiphocaensis</name>
    <dbReference type="NCBI Taxonomy" id="1499686"/>
    <lineage>
        <taxon>Bacteria</taxon>
        <taxon>Pseudomonadati</taxon>
        <taxon>Pseudomonadota</taxon>
        <taxon>Gammaproteobacteria</taxon>
        <taxon>Pseudomonadales</taxon>
        <taxon>Pseudomonadaceae</taxon>
        <taxon>Pseudomonas</taxon>
    </lineage>
</organism>
<dbReference type="Proteomes" id="UP000053902">
    <property type="component" value="Unassembled WGS sequence"/>
</dbReference>
<evidence type="ECO:0000259" key="12">
    <source>
        <dbReference type="Pfam" id="PF05134"/>
    </source>
</evidence>
<dbReference type="Pfam" id="PF05134">
    <property type="entry name" value="T2SSL"/>
    <property type="match status" value="1"/>
</dbReference>
<feature type="region of interest" description="Disordered" evidence="11">
    <location>
        <begin position="358"/>
        <end position="380"/>
    </location>
</feature>
<evidence type="ECO:0000256" key="8">
    <source>
        <dbReference type="ARBA" id="ARBA00022989"/>
    </source>
</evidence>
<dbReference type="InterPro" id="IPR043129">
    <property type="entry name" value="ATPase_NBD"/>
</dbReference>
<comment type="subcellular location">
    <subcellularLocation>
        <location evidence="1">Cell inner membrane</location>
        <topology evidence="1">Single-pass membrane protein</topology>
    </subcellularLocation>
</comment>
<protein>
    <recommendedName>
        <fullName evidence="10">Type II secretion system protein L</fullName>
        <shortName evidence="10">T2SS protein L</shortName>
    </recommendedName>
</protein>
<evidence type="ECO:0000256" key="7">
    <source>
        <dbReference type="ARBA" id="ARBA00022927"/>
    </source>
</evidence>
<dbReference type="InterPro" id="IPR024230">
    <property type="entry name" value="GspL_cyto_dom"/>
</dbReference>
<comment type="similarity">
    <text evidence="2 10">Belongs to the GSP L family.</text>
</comment>
<keyword evidence="9" id="KW-0472">Membrane</keyword>
<keyword evidence="4" id="KW-1003">Cell membrane</keyword>
<evidence type="ECO:0000256" key="2">
    <source>
        <dbReference type="ARBA" id="ARBA00005318"/>
    </source>
</evidence>
<keyword evidence="7 10" id="KW-0653">Protein transport</keyword>
<keyword evidence="15" id="KW-1185">Reference proteome</keyword>
<evidence type="ECO:0000313" key="15">
    <source>
        <dbReference type="Proteomes" id="UP000053902"/>
    </source>
</evidence>
<dbReference type="GO" id="GO:0015627">
    <property type="term" value="C:type II protein secretion system complex"/>
    <property type="evidence" value="ECO:0007669"/>
    <property type="project" value="InterPro"/>
</dbReference>
<proteinExistence type="inferred from homology"/>
<reference evidence="14 15" key="1">
    <citation type="submission" date="2014-07" db="EMBL/GenBank/DDBJ databases">
        <authorList>
            <person name="Urmite Genomes Urmite Genomes"/>
        </authorList>
    </citation>
    <scope>NUCLEOTIDE SEQUENCE [LARGE SCALE GENOMIC DNA]</scope>
    <source>
        <strain evidence="14 15">20_BN</strain>
    </source>
</reference>
<evidence type="ECO:0000256" key="5">
    <source>
        <dbReference type="ARBA" id="ARBA00022519"/>
    </source>
</evidence>
<evidence type="ECO:0000256" key="1">
    <source>
        <dbReference type="ARBA" id="ARBA00004377"/>
    </source>
</evidence>
<dbReference type="EMBL" id="CCSF01000001">
    <property type="protein sequence ID" value="CDZ95337.1"/>
    <property type="molecule type" value="Genomic_DNA"/>
</dbReference>